<keyword evidence="2" id="KW-1185">Reference proteome</keyword>
<accession>A0A081K7N6</accession>
<dbReference type="EMBL" id="JOJP01000001">
    <property type="protein sequence ID" value="KEI70162.1"/>
    <property type="molecule type" value="Genomic_DNA"/>
</dbReference>
<dbReference type="Proteomes" id="UP000027997">
    <property type="component" value="Unassembled WGS sequence"/>
</dbReference>
<proteinExistence type="predicted"/>
<organism evidence="1 2">
    <name type="scientific">Endozoicomonas elysicola</name>
    <dbReference type="NCBI Taxonomy" id="305900"/>
    <lineage>
        <taxon>Bacteria</taxon>
        <taxon>Pseudomonadati</taxon>
        <taxon>Pseudomonadota</taxon>
        <taxon>Gammaproteobacteria</taxon>
        <taxon>Oceanospirillales</taxon>
        <taxon>Endozoicomonadaceae</taxon>
        <taxon>Endozoicomonas</taxon>
    </lineage>
</organism>
<evidence type="ECO:0000313" key="1">
    <source>
        <dbReference type="EMBL" id="KEI70162.1"/>
    </source>
</evidence>
<comment type="caution">
    <text evidence="1">The sequence shown here is derived from an EMBL/GenBank/DDBJ whole genome shotgun (WGS) entry which is preliminary data.</text>
</comment>
<name>A0A081K7N6_9GAMM</name>
<evidence type="ECO:0000313" key="2">
    <source>
        <dbReference type="Proteomes" id="UP000027997"/>
    </source>
</evidence>
<dbReference type="AlphaFoldDB" id="A0A081K7N6"/>
<protein>
    <submittedName>
        <fullName evidence="1">Uncharacterized protein</fullName>
    </submittedName>
</protein>
<sequence>MYHAFSIGTEALCGAGGAVVGAVRGGAVKLARAIGAKLNLCKKSTRPLSDYVIKDFHRGANIGWFPGQVIGVVGSAVTSAGILLNPVSLGVGGTVLGAYSLIEGVVTYNQLKKTGHSSAEQDSKNVLRDIRRECRDIHDWLYGDKKL</sequence>
<gene>
    <name evidence="1" type="ORF">GV64_04855</name>
</gene>
<reference evidence="1 2" key="1">
    <citation type="submission" date="2014-06" db="EMBL/GenBank/DDBJ databases">
        <title>Whole Genome Sequences of Three Symbiotic Endozoicomonas Bacteria.</title>
        <authorList>
            <person name="Neave M.J."/>
            <person name="Apprill A."/>
            <person name="Voolstra C.R."/>
        </authorList>
    </citation>
    <scope>NUCLEOTIDE SEQUENCE [LARGE SCALE GENOMIC DNA]</scope>
    <source>
        <strain evidence="1 2">DSM 22380</strain>
    </source>
</reference>